<feature type="domain" description="Cupin type-2" evidence="1">
    <location>
        <begin position="26"/>
        <end position="87"/>
    </location>
</feature>
<dbReference type="SUPFAM" id="SSF51182">
    <property type="entry name" value="RmlC-like cupins"/>
    <property type="match status" value="1"/>
</dbReference>
<dbReference type="AlphaFoldDB" id="A0A6M3IZD7"/>
<dbReference type="InterPro" id="IPR011051">
    <property type="entry name" value="RmlC_Cupin_sf"/>
</dbReference>
<dbReference type="InterPro" id="IPR014710">
    <property type="entry name" value="RmlC-like_jellyroll"/>
</dbReference>
<name>A0A6M3IZD7_9ZZZZ</name>
<accession>A0A6M3IZD7</accession>
<organism evidence="2">
    <name type="scientific">viral metagenome</name>
    <dbReference type="NCBI Taxonomy" id="1070528"/>
    <lineage>
        <taxon>unclassified sequences</taxon>
        <taxon>metagenomes</taxon>
        <taxon>organismal metagenomes</taxon>
    </lineage>
</organism>
<gene>
    <name evidence="2" type="ORF">MM415B00664_0010</name>
</gene>
<evidence type="ECO:0000259" key="1">
    <source>
        <dbReference type="Pfam" id="PF07883"/>
    </source>
</evidence>
<evidence type="ECO:0000313" key="2">
    <source>
        <dbReference type="EMBL" id="QJA63019.1"/>
    </source>
</evidence>
<dbReference type="Pfam" id="PF07883">
    <property type="entry name" value="Cupin_2"/>
    <property type="match status" value="1"/>
</dbReference>
<reference evidence="2" key="1">
    <citation type="submission" date="2020-03" db="EMBL/GenBank/DDBJ databases">
        <title>The deep terrestrial virosphere.</title>
        <authorList>
            <person name="Holmfeldt K."/>
            <person name="Nilsson E."/>
            <person name="Simone D."/>
            <person name="Lopez-Fernandez M."/>
            <person name="Wu X."/>
            <person name="de Brujin I."/>
            <person name="Lundin D."/>
            <person name="Andersson A."/>
            <person name="Bertilsson S."/>
            <person name="Dopson M."/>
        </authorList>
    </citation>
    <scope>NUCLEOTIDE SEQUENCE</scope>
    <source>
        <strain evidence="2">MM415B00664</strain>
    </source>
</reference>
<proteinExistence type="predicted"/>
<dbReference type="InterPro" id="IPR013096">
    <property type="entry name" value="Cupin_2"/>
</dbReference>
<dbReference type="EMBL" id="MT141488">
    <property type="protein sequence ID" value="QJA63019.1"/>
    <property type="molecule type" value="Genomic_DNA"/>
</dbReference>
<sequence>MDTQHGTWGLRTRLWETPYELHTILYLKPNKRCSWHKHANAFNTFYVISGELTVKTDIGPANQRNFTTITQGQSFTVKPGIFHEFRTGEADTTIYEIAYVKYDSGDIFREQLGGDIGMNK</sequence>
<protein>
    <submittedName>
        <fullName evidence="2">Putative cupin domain-containing protein</fullName>
    </submittedName>
</protein>
<dbReference type="Gene3D" id="2.60.120.10">
    <property type="entry name" value="Jelly Rolls"/>
    <property type="match status" value="1"/>
</dbReference>